<dbReference type="Proteomes" id="UP000222163">
    <property type="component" value="Unassembled WGS sequence"/>
</dbReference>
<dbReference type="Proteomes" id="UP001242342">
    <property type="component" value="Unassembled WGS sequence"/>
</dbReference>
<proteinExistence type="predicted"/>
<sequence>MKHLLLLFIKAYWKFKPKDKPACCIFRKSCSHYVYEETKRKGLLAGVKALRYRFNNCTYGYELYLNPISEKKQMLLKNGEVLEEEEIAKRLLY</sequence>
<reference evidence="1 4" key="3">
    <citation type="submission" date="2023-07" db="EMBL/GenBank/DDBJ databases">
        <title>Genome content predicts the carbon catabolic preferences of heterotrophic bacteria.</title>
        <authorList>
            <person name="Gralka M."/>
        </authorList>
    </citation>
    <scope>NUCLEOTIDE SEQUENCE [LARGE SCALE GENOMIC DNA]</scope>
    <source>
        <strain evidence="1 4">4G03</strain>
    </source>
</reference>
<gene>
    <name evidence="1" type="primary">yidD</name>
    <name evidence="2" type="ORF">CSC81_15240</name>
    <name evidence="1" type="ORF">Q8W23_09800</name>
</gene>
<evidence type="ECO:0000313" key="3">
    <source>
        <dbReference type="Proteomes" id="UP000222163"/>
    </source>
</evidence>
<reference evidence="2" key="2">
    <citation type="submission" date="2017-10" db="EMBL/GenBank/DDBJ databases">
        <authorList>
            <person name="Enke T.N."/>
            <person name="Cordero O.X."/>
        </authorList>
    </citation>
    <scope>NUCLEOTIDE SEQUENCE</scope>
    <source>
        <strain evidence="2">4G03</strain>
    </source>
</reference>
<dbReference type="AlphaFoldDB" id="A0A2G1BQA4"/>
<dbReference type="SMART" id="SM01234">
    <property type="entry name" value="Haemolytic"/>
    <property type="match status" value="1"/>
</dbReference>
<evidence type="ECO:0000313" key="4">
    <source>
        <dbReference type="Proteomes" id="UP001242342"/>
    </source>
</evidence>
<dbReference type="EMBL" id="JAUYVU010000007">
    <property type="protein sequence ID" value="MDP2541763.1"/>
    <property type="molecule type" value="Genomic_DNA"/>
</dbReference>
<keyword evidence="4" id="KW-1185">Reference proteome</keyword>
<dbReference type="RefSeq" id="WP_099216603.1">
    <property type="nucleotide sequence ID" value="NZ_JAUYVU010000007.1"/>
</dbReference>
<comment type="caution">
    <text evidence="2">The sequence shown here is derived from an EMBL/GenBank/DDBJ whole genome shotgun (WGS) entry which is preliminary data.</text>
</comment>
<dbReference type="NCBIfam" id="TIGR00278">
    <property type="entry name" value="membrane protein insertion efficiency factor YidD"/>
    <property type="match status" value="1"/>
</dbReference>
<dbReference type="Pfam" id="PF01809">
    <property type="entry name" value="YidD"/>
    <property type="match status" value="1"/>
</dbReference>
<evidence type="ECO:0000313" key="2">
    <source>
        <dbReference type="EMBL" id="PHN96226.1"/>
    </source>
</evidence>
<evidence type="ECO:0000313" key="1">
    <source>
        <dbReference type="EMBL" id="MDP2541763.1"/>
    </source>
</evidence>
<name>A0A2G1BQA4_9FLAO</name>
<reference evidence="2 3" key="1">
    <citation type="journal article" date="2016" name="Nat. Commun.">
        <title>Microbial interactions lead to rapid micro-scale successions on model marine particles.</title>
        <authorList>
            <person name="Datta M.S."/>
            <person name="Sliwerska E."/>
            <person name="Gore J."/>
            <person name="Polz M.F."/>
            <person name="Cordero O.X."/>
        </authorList>
    </citation>
    <scope>NUCLEOTIDE SEQUENCE [LARGE SCALE GENOMIC DNA]</scope>
    <source>
        <strain evidence="2 3">4G03</strain>
    </source>
</reference>
<organism evidence="2 3">
    <name type="scientific">Tenacibaculum discolor</name>
    <dbReference type="NCBI Taxonomy" id="361581"/>
    <lineage>
        <taxon>Bacteria</taxon>
        <taxon>Pseudomonadati</taxon>
        <taxon>Bacteroidota</taxon>
        <taxon>Flavobacteriia</taxon>
        <taxon>Flavobacteriales</taxon>
        <taxon>Flavobacteriaceae</taxon>
        <taxon>Tenacibaculum</taxon>
    </lineage>
</organism>
<accession>A0A2G1BQA4</accession>
<dbReference type="EMBL" id="PDUU01000020">
    <property type="protein sequence ID" value="PHN96226.1"/>
    <property type="molecule type" value="Genomic_DNA"/>
</dbReference>
<protein>
    <submittedName>
        <fullName evidence="1">Membrane protein insertion efficiency factor YidD</fullName>
    </submittedName>
</protein>
<dbReference type="InterPro" id="IPR002696">
    <property type="entry name" value="Membr_insert_effic_factor_YidD"/>
</dbReference>